<protein>
    <submittedName>
        <fullName evidence="4">T9SS type A sorting domain-containing protein</fullName>
    </submittedName>
</protein>
<evidence type="ECO:0000313" key="4">
    <source>
        <dbReference type="EMBL" id="MFC4261453.1"/>
    </source>
</evidence>
<dbReference type="EMBL" id="JBHSCZ010000001">
    <property type="protein sequence ID" value="MFC4261453.1"/>
    <property type="molecule type" value="Genomic_DNA"/>
</dbReference>
<gene>
    <name evidence="4" type="ORF">ACFOWM_01065</name>
</gene>
<keyword evidence="5" id="KW-1185">Reference proteome</keyword>
<comment type="caution">
    <text evidence="4">The sequence shown here is derived from an EMBL/GenBank/DDBJ whole genome shotgun (WGS) entry which is preliminary data.</text>
</comment>
<dbReference type="PANTHER" id="PTHR42970">
    <property type="entry name" value="PECTATE LYASE C-RELATED"/>
    <property type="match status" value="1"/>
</dbReference>
<reference evidence="5" key="1">
    <citation type="journal article" date="2019" name="Int. J. Syst. Evol. Microbiol.">
        <title>The Global Catalogue of Microorganisms (GCM) 10K type strain sequencing project: providing services to taxonomists for standard genome sequencing and annotation.</title>
        <authorList>
            <consortium name="The Broad Institute Genomics Platform"/>
            <consortium name="The Broad Institute Genome Sequencing Center for Infectious Disease"/>
            <person name="Wu L."/>
            <person name="Ma J."/>
        </authorList>
    </citation>
    <scope>NUCLEOTIDE SEQUENCE [LARGE SCALE GENOMIC DNA]</scope>
    <source>
        <strain evidence="5">CECT 8289</strain>
    </source>
</reference>
<feature type="domain" description="Secretion system C-terminal sorting" evidence="3">
    <location>
        <begin position="768"/>
        <end position="834"/>
    </location>
</feature>
<sequence>MKYVVTSIFIILICINVKAQLIAFPGAEGFGKFTTGGRGTAASPPRIFEVTKLTDDGSVGTLRYACTNNSPSTPNRIIVFRVGGTIRLNSPLSLNRANTTIAGQTAPGGGICIADYPVTIAANNMIIRYIKFRLGDKNQAAGLGMDDAFGDNGSGRQKIIIDHCTMSWSTDEALTVYKGDSVTLQWNMISEPLDYNYHTEGGIVQQHAYGGIQSGKHISIHHNLYAHIRGRMPRFDGIRNAAVDTADFRNNVLYNWADYTVNGGEGGAYNVVNNFYKYGINSPSSSSSGVIKRSMIVNPYKTTTIPFGKFFVDGNYVDGYPAVTARNWLGAAMNGGTLNDTTLAKSTTEINVSIPINTTDAITSYNAVLQSVGASLPVRDTLDQRIVDNVINRTGRLIDTQGGYPGYPTYTPFSTSQTAWPTLSAGATITDTDHDGMPDVWETQRGLNSNSTTDANLYQSTLGYSNIETYLNGDTIVAPGIINTCITTKKIASINSGNWLFARDTIFSASESAYYLAASDSNNIAAAILDNGNMGLFDVAYYTTNTIRVDASTNKPYLNRAIAITPQNPALITAPVTVRLYISQTELNDLIAADNTITSINDIAILKVNGSNCSADLSAGYITIIPTVTGIYGSYNNGYFLEFQTNSFSTFYFGSKASFILPLNLLSFNATLNNKKVRVNWQTTNEINTASFEVEKSTNQTNFIKVGNAVAAFNTSGNHSYQIIDETPYEGISYYRLKTYDVDGSFYYSDIKKVINNNKQSLLTVTSPVKNVLSININTNVSDAKLVITNSIGMKVMQQNVNNNRTLKMNVAALASGIYNITLYQNNQTISTQFIKID</sequence>
<dbReference type="RefSeq" id="WP_379705822.1">
    <property type="nucleotide sequence ID" value="NZ_JBHSCZ010000001.1"/>
</dbReference>
<accession>A0ABV8QNS1</accession>
<keyword evidence="1" id="KW-0479">Metal-binding</keyword>
<dbReference type="PANTHER" id="PTHR42970:SF1">
    <property type="entry name" value="PECTATE LYASE C-RELATED"/>
    <property type="match status" value="1"/>
</dbReference>
<dbReference type="InterPro" id="IPR026444">
    <property type="entry name" value="Secre_tail"/>
</dbReference>
<dbReference type="Proteomes" id="UP001595907">
    <property type="component" value="Unassembled WGS sequence"/>
</dbReference>
<evidence type="ECO:0000256" key="1">
    <source>
        <dbReference type="ARBA" id="ARBA00022723"/>
    </source>
</evidence>
<evidence type="ECO:0000313" key="5">
    <source>
        <dbReference type="Proteomes" id="UP001595907"/>
    </source>
</evidence>
<dbReference type="SUPFAM" id="SSF51126">
    <property type="entry name" value="Pectin lyase-like"/>
    <property type="match status" value="1"/>
</dbReference>
<dbReference type="InterPro" id="IPR011050">
    <property type="entry name" value="Pectin_lyase_fold/virulence"/>
</dbReference>
<dbReference type="InterPro" id="IPR052063">
    <property type="entry name" value="Polysaccharide_Lyase_1"/>
</dbReference>
<name>A0ABV8QNS1_9BACT</name>
<dbReference type="InterPro" id="IPR012334">
    <property type="entry name" value="Pectin_lyas_fold"/>
</dbReference>
<proteinExistence type="predicted"/>
<evidence type="ECO:0000256" key="2">
    <source>
        <dbReference type="ARBA" id="ARBA00023180"/>
    </source>
</evidence>
<evidence type="ECO:0000259" key="3">
    <source>
        <dbReference type="Pfam" id="PF18962"/>
    </source>
</evidence>
<keyword evidence="2" id="KW-0325">Glycoprotein</keyword>
<dbReference type="Gene3D" id="2.160.20.10">
    <property type="entry name" value="Single-stranded right-handed beta-helix, Pectin lyase-like"/>
    <property type="match status" value="1"/>
</dbReference>
<organism evidence="4 5">
    <name type="scientific">Ferruginibacter yonginensis</name>
    <dbReference type="NCBI Taxonomy" id="1310416"/>
    <lineage>
        <taxon>Bacteria</taxon>
        <taxon>Pseudomonadati</taxon>
        <taxon>Bacteroidota</taxon>
        <taxon>Chitinophagia</taxon>
        <taxon>Chitinophagales</taxon>
        <taxon>Chitinophagaceae</taxon>
        <taxon>Ferruginibacter</taxon>
    </lineage>
</organism>
<dbReference type="Pfam" id="PF18962">
    <property type="entry name" value="Por_Secre_tail"/>
    <property type="match status" value="1"/>
</dbReference>